<dbReference type="Gene3D" id="3.40.50.300">
    <property type="entry name" value="P-loop containing nucleotide triphosphate hydrolases"/>
    <property type="match status" value="1"/>
</dbReference>
<comment type="caution">
    <text evidence="2">The sequence shown here is derived from an EMBL/GenBank/DDBJ whole genome shotgun (WGS) entry which is preliminary data.</text>
</comment>
<evidence type="ECO:0000313" key="2">
    <source>
        <dbReference type="EMBL" id="NEX01688.1"/>
    </source>
</evidence>
<dbReference type="AlphaFoldDB" id="A0A6M0LGJ5"/>
<dbReference type="Proteomes" id="UP000473091">
    <property type="component" value="Unassembled WGS sequence"/>
</dbReference>
<dbReference type="SUPFAM" id="SSF52540">
    <property type="entry name" value="P-loop containing nucleoside triphosphate hydrolases"/>
    <property type="match status" value="1"/>
</dbReference>
<name>A0A6M0LGJ5_PSEXY</name>
<sequence length="356" mass="40929">MKGRCYSMNKRSPYSISFGRIPSQYISRSLMIEDIIDILNSEPVEEQAFKLTGIRGTGKTVTLTAIERELKEDDKWIIVDLKSNSDISKELVANLYGEVPFLTSFIDANLNLSAFGIGVNIEKKSPVISMDVILKNILNEVQKKNKKVLVVIDEARKTDELVDFIQEFQILIRNELPIYLITAGLYEDIESIENAEGLTFFLRATKYEMKPLNLIVIEDDYEKTLGVSEDIAKELANQTKGYAFAYQAFGKYMWESGEKEISKSVYALVDEALAVKVYDKIWSELRDKEKWYLNFIVKKESMAATELLELTKTNHSEWSEPRKRLIEKGILDGSERGVVKVRLPRFKEYVEARQKQ</sequence>
<protein>
    <recommendedName>
        <fullName evidence="1">KAP NTPase domain-containing protein</fullName>
    </recommendedName>
</protein>
<gene>
    <name evidence="2" type="ORF">F0Q01_07335</name>
</gene>
<accession>A0A6M0LGJ5</accession>
<evidence type="ECO:0000313" key="3">
    <source>
        <dbReference type="Proteomes" id="UP000473091"/>
    </source>
</evidence>
<feature type="domain" description="KAP NTPase" evidence="1">
    <location>
        <begin position="28"/>
        <end position="154"/>
    </location>
</feature>
<reference evidence="2 3" key="1">
    <citation type="submission" date="2019-09" db="EMBL/GenBank/DDBJ databases">
        <authorList>
            <person name="Pidcock S.E."/>
            <person name="Huws S.A."/>
        </authorList>
    </citation>
    <scope>NUCLEOTIDE SEQUENCE [LARGE SCALE GENOMIC DNA]</scope>
    <source>
        <strain evidence="2 3">MZ8</strain>
    </source>
</reference>
<proteinExistence type="predicted"/>
<reference evidence="2 3" key="2">
    <citation type="submission" date="2020-03" db="EMBL/GenBank/DDBJ databases">
        <title>Investigating the evolutionary divergence of the Butyrivibrio group.</title>
        <authorList>
            <person name="Skvortsov T."/>
            <person name="Santos F.G."/>
            <person name="Ting K.S."/>
            <person name="Creevey C.J."/>
        </authorList>
    </citation>
    <scope>NUCLEOTIDE SEQUENCE [LARGE SCALE GENOMIC DNA]</scope>
    <source>
        <strain evidence="2 3">MZ8</strain>
    </source>
</reference>
<dbReference type="Pfam" id="PF07693">
    <property type="entry name" value="KAP_NTPase"/>
    <property type="match status" value="1"/>
</dbReference>
<evidence type="ECO:0000259" key="1">
    <source>
        <dbReference type="Pfam" id="PF07693"/>
    </source>
</evidence>
<organism evidence="2 3">
    <name type="scientific">Pseudobutyrivibrio xylanivorans</name>
    <dbReference type="NCBI Taxonomy" id="185007"/>
    <lineage>
        <taxon>Bacteria</taxon>
        <taxon>Bacillati</taxon>
        <taxon>Bacillota</taxon>
        <taxon>Clostridia</taxon>
        <taxon>Lachnospirales</taxon>
        <taxon>Lachnospiraceae</taxon>
        <taxon>Pseudobutyrivibrio</taxon>
    </lineage>
</organism>
<dbReference type="InterPro" id="IPR027417">
    <property type="entry name" value="P-loop_NTPase"/>
</dbReference>
<dbReference type="EMBL" id="VTVE01000002">
    <property type="protein sequence ID" value="NEX01688.1"/>
    <property type="molecule type" value="Genomic_DNA"/>
</dbReference>
<dbReference type="InterPro" id="IPR011646">
    <property type="entry name" value="KAP_P-loop"/>
</dbReference>